<dbReference type="Proteomes" id="UP000694700">
    <property type="component" value="Unplaced"/>
</dbReference>
<evidence type="ECO:0000313" key="12">
    <source>
        <dbReference type="Proteomes" id="UP000694700"/>
    </source>
</evidence>
<dbReference type="SUPFAM" id="SSF53784">
    <property type="entry name" value="Phosphofructokinase"/>
    <property type="match status" value="2"/>
</dbReference>
<dbReference type="FunFam" id="3.40.50.450:FF:000043">
    <property type="entry name" value="ATP-dependent 6-phosphofructokinase, platelet type"/>
    <property type="match status" value="1"/>
</dbReference>
<keyword evidence="4" id="KW-0808">Transferase</keyword>
<dbReference type="GO" id="GO:0005945">
    <property type="term" value="C:6-phosphofructokinase complex"/>
    <property type="evidence" value="ECO:0007669"/>
    <property type="project" value="TreeGrafter"/>
</dbReference>
<protein>
    <submittedName>
        <fullName evidence="11">Phosphofructokinase, muscle a</fullName>
    </submittedName>
</protein>
<keyword evidence="5" id="KW-0479">Metal-binding</keyword>
<evidence type="ECO:0000256" key="9">
    <source>
        <dbReference type="ARBA" id="ARBA00048070"/>
    </source>
</evidence>
<comment type="pathway">
    <text evidence="2">Carbohydrate degradation; glycolysis; D-glyceraldehyde 3-phosphate and glycerone phosphate from D-glucose: step 3/4.</text>
</comment>
<evidence type="ECO:0000256" key="8">
    <source>
        <dbReference type="ARBA" id="ARBA00023152"/>
    </source>
</evidence>
<organism evidence="11 12">
    <name type="scientific">Cyprinus carpio</name>
    <name type="common">Common carp</name>
    <dbReference type="NCBI Taxonomy" id="7962"/>
    <lineage>
        <taxon>Eukaryota</taxon>
        <taxon>Metazoa</taxon>
        <taxon>Chordata</taxon>
        <taxon>Craniata</taxon>
        <taxon>Vertebrata</taxon>
        <taxon>Euteleostomi</taxon>
        <taxon>Actinopterygii</taxon>
        <taxon>Neopterygii</taxon>
        <taxon>Teleostei</taxon>
        <taxon>Ostariophysi</taxon>
        <taxon>Cypriniformes</taxon>
        <taxon>Cyprinidae</taxon>
        <taxon>Cyprininae</taxon>
        <taxon>Cyprinus</taxon>
    </lineage>
</organism>
<dbReference type="GO" id="GO:0003872">
    <property type="term" value="F:6-phosphofructokinase activity"/>
    <property type="evidence" value="ECO:0007669"/>
    <property type="project" value="UniProtKB-EC"/>
</dbReference>
<dbReference type="GO" id="GO:0016020">
    <property type="term" value="C:membrane"/>
    <property type="evidence" value="ECO:0007669"/>
    <property type="project" value="TreeGrafter"/>
</dbReference>
<dbReference type="FunFam" id="3.40.50.460:FF:000001">
    <property type="entry name" value="ATP-dependent 6-phosphofructokinase"/>
    <property type="match status" value="1"/>
</dbReference>
<comment type="catalytic activity">
    <reaction evidence="9">
        <text>beta-D-fructose 6-phosphate + ATP = beta-D-fructose 1,6-bisphosphate + ADP + H(+)</text>
        <dbReference type="Rhea" id="RHEA:16109"/>
        <dbReference type="ChEBI" id="CHEBI:15378"/>
        <dbReference type="ChEBI" id="CHEBI:30616"/>
        <dbReference type="ChEBI" id="CHEBI:32966"/>
        <dbReference type="ChEBI" id="CHEBI:57634"/>
        <dbReference type="ChEBI" id="CHEBI:456216"/>
        <dbReference type="EC" id="2.7.1.11"/>
    </reaction>
</comment>
<keyword evidence="6" id="KW-0418">Kinase</keyword>
<evidence type="ECO:0000256" key="2">
    <source>
        <dbReference type="ARBA" id="ARBA00004679"/>
    </source>
</evidence>
<dbReference type="Gene3D" id="3.40.50.460">
    <property type="entry name" value="Phosphofructokinase domain"/>
    <property type="match status" value="2"/>
</dbReference>
<feature type="domain" description="Phosphofructokinase" evidence="10">
    <location>
        <begin position="505"/>
        <end position="642"/>
    </location>
</feature>
<dbReference type="InterPro" id="IPR035966">
    <property type="entry name" value="PKF_sf"/>
</dbReference>
<dbReference type="GO" id="GO:0061621">
    <property type="term" value="P:canonical glycolysis"/>
    <property type="evidence" value="ECO:0007669"/>
    <property type="project" value="TreeGrafter"/>
</dbReference>
<keyword evidence="8" id="KW-0324">Glycolysis</keyword>
<dbReference type="GO" id="GO:0048029">
    <property type="term" value="F:monosaccharide binding"/>
    <property type="evidence" value="ECO:0007669"/>
    <property type="project" value="TreeGrafter"/>
</dbReference>
<evidence type="ECO:0000313" key="11">
    <source>
        <dbReference type="Ensembl" id="ENSCCRP00015078479.1"/>
    </source>
</evidence>
<dbReference type="GO" id="GO:0016208">
    <property type="term" value="F:AMP binding"/>
    <property type="evidence" value="ECO:0007669"/>
    <property type="project" value="TreeGrafter"/>
</dbReference>
<dbReference type="GO" id="GO:0042802">
    <property type="term" value="F:identical protein binding"/>
    <property type="evidence" value="ECO:0007669"/>
    <property type="project" value="TreeGrafter"/>
</dbReference>
<evidence type="ECO:0000256" key="5">
    <source>
        <dbReference type="ARBA" id="ARBA00022723"/>
    </source>
</evidence>
<dbReference type="GO" id="GO:0030388">
    <property type="term" value="P:fructose 1,6-bisphosphate metabolic process"/>
    <property type="evidence" value="ECO:0007669"/>
    <property type="project" value="TreeGrafter"/>
</dbReference>
<keyword evidence="3" id="KW-0963">Cytoplasm</keyword>
<evidence type="ECO:0000256" key="3">
    <source>
        <dbReference type="ARBA" id="ARBA00022490"/>
    </source>
</evidence>
<dbReference type="Ensembl" id="ENSCCRT00015081051.1">
    <property type="protein sequence ID" value="ENSCCRP00015078479.1"/>
    <property type="gene ID" value="ENSCCRG00015030405.1"/>
</dbReference>
<dbReference type="PANTHER" id="PTHR13697:SF59">
    <property type="entry name" value="ATP-DEPENDENT 6-PHOSPHOFRUCTOKINASE, MUSCLE TYPE"/>
    <property type="match status" value="1"/>
</dbReference>
<evidence type="ECO:0000256" key="1">
    <source>
        <dbReference type="ARBA" id="ARBA00001946"/>
    </source>
</evidence>
<dbReference type="InterPro" id="IPR000023">
    <property type="entry name" value="Phosphofructokinase_dom"/>
</dbReference>
<dbReference type="GO" id="GO:0046872">
    <property type="term" value="F:metal ion binding"/>
    <property type="evidence" value="ECO:0007669"/>
    <property type="project" value="UniProtKB-KW"/>
</dbReference>
<feature type="domain" description="Phosphofructokinase" evidence="10">
    <location>
        <begin position="20"/>
        <end position="323"/>
    </location>
</feature>
<dbReference type="PANTHER" id="PTHR13697">
    <property type="entry name" value="PHOSPHOFRUCTOKINASE"/>
    <property type="match status" value="1"/>
</dbReference>
<dbReference type="AlphaFoldDB" id="A0A8C1XBF3"/>
<name>A0A8C1XBF3_CYPCA</name>
<dbReference type="GO" id="GO:0006002">
    <property type="term" value="P:fructose 6-phosphate metabolic process"/>
    <property type="evidence" value="ECO:0007669"/>
    <property type="project" value="InterPro"/>
</dbReference>
<keyword evidence="7" id="KW-0460">Magnesium</keyword>
<dbReference type="PRINTS" id="PR00476">
    <property type="entry name" value="PHFRCTKINASE"/>
</dbReference>
<dbReference type="Pfam" id="PF00365">
    <property type="entry name" value="PFK"/>
    <property type="match status" value="2"/>
</dbReference>
<dbReference type="InterPro" id="IPR015912">
    <property type="entry name" value="Phosphofructokinase_CS"/>
</dbReference>
<dbReference type="UniPathway" id="UPA00109">
    <property type="reaction ID" value="UER00182"/>
</dbReference>
<dbReference type="GO" id="GO:0070095">
    <property type="term" value="F:fructose-6-phosphate binding"/>
    <property type="evidence" value="ECO:0007669"/>
    <property type="project" value="TreeGrafter"/>
</dbReference>
<comment type="cofactor">
    <cofactor evidence="1">
        <name>Mg(2+)</name>
        <dbReference type="ChEBI" id="CHEBI:18420"/>
    </cofactor>
</comment>
<accession>A0A8C1XBF3</accession>
<dbReference type="Gene3D" id="3.40.50.450">
    <property type="match status" value="3"/>
</dbReference>
<evidence type="ECO:0000256" key="4">
    <source>
        <dbReference type="ARBA" id="ARBA00022679"/>
    </source>
</evidence>
<dbReference type="PROSITE" id="PS00433">
    <property type="entry name" value="PHOSPHOFRUCTOKINASE"/>
    <property type="match status" value="2"/>
</dbReference>
<reference evidence="11" key="1">
    <citation type="submission" date="2025-08" db="UniProtKB">
        <authorList>
            <consortium name="Ensembl"/>
        </authorList>
    </citation>
    <scope>IDENTIFICATION</scope>
</reference>
<evidence type="ECO:0000256" key="7">
    <source>
        <dbReference type="ARBA" id="ARBA00022842"/>
    </source>
</evidence>
<dbReference type="GO" id="GO:0005524">
    <property type="term" value="F:ATP binding"/>
    <property type="evidence" value="ECO:0007669"/>
    <property type="project" value="TreeGrafter"/>
</dbReference>
<proteinExistence type="predicted"/>
<evidence type="ECO:0000259" key="10">
    <source>
        <dbReference type="Pfam" id="PF00365"/>
    </source>
</evidence>
<evidence type="ECO:0000256" key="6">
    <source>
        <dbReference type="ARBA" id="ARBA00022777"/>
    </source>
</evidence>
<sequence length="737" mass="80681">MANISTAGVDPTKMGVGRAIAVLTSGGDAQGMNAAVRATVRVGLYTGAKVFFVHEGYQGLVDGGDHIRPATWESVSMMLQLGGTVIGSARCKDFQTREGRLKAASNLVKLGVTNLCVIGGDGSLTGANIFRTEWSDFHVLCLYAGKITKEEAKTSSHLNIVGMVGSIDNDFCGTDMTIGTDSALHRIIEVVDSITTTAQRSQIFCSVILLWHFYLALVTALACGADWVFIPEMPPDDGWEDHLCRRLTETRKAGSRLNVIIVAEGAINKAGKPITCDQLKDLVTKRLGYDTRATILGHVQRGGTPSAFDRVLGSRMGVEAVMALLEATPETPACVVSLSGNQAVRLPLMECVQVTKDVTVAMNEGRFDDAVKLRGRSFENNWNTYKLLAHVRPPETKSNINVAILNVGAPCAGMNAAVRAAVRIGIIQGHNMLAVHDGFEGLALEKPITWNIVGEWTGKGGSELGTKRVLPGKYMEEISLNIAKYNIHALVIIGGFEAFSGALEMVQTCDRIKQSAAGTKRRVFIIETMGGYCGYLATMAGLSAGADAAYIYEEKFGIRDLERNVEHLTEKMKTTVKRGLILRNENCSSNYTTDFIFNLYSEEGKGVFDCRKNVLGHMQQGGTPTPFDRNFATKMGAKAVLWLTEKLKECYRHGRIFANTPDSACVLGMRKRGLVLQPLAELKEETDFEHRIPKNQWWLKLRPIMKILAKYKISLDTSEHTLMEHVIKSNEFIAKYV</sequence>
<dbReference type="InterPro" id="IPR022953">
    <property type="entry name" value="ATP_PFK"/>
</dbReference>